<dbReference type="InterPro" id="IPR029068">
    <property type="entry name" value="Glyas_Bleomycin-R_OHBP_Dase"/>
</dbReference>
<dbReference type="SUPFAM" id="SSF54593">
    <property type="entry name" value="Glyoxalase/Bleomycin resistance protein/Dihydroxybiphenyl dioxygenase"/>
    <property type="match status" value="1"/>
</dbReference>
<dbReference type="RefSeq" id="WP_212983499.1">
    <property type="nucleotide sequence ID" value="NZ_BORU01000001.1"/>
</dbReference>
<dbReference type="Proteomes" id="UP000676601">
    <property type="component" value="Unassembled WGS sequence"/>
</dbReference>
<dbReference type="PROSITE" id="PS51819">
    <property type="entry name" value="VOC"/>
    <property type="match status" value="1"/>
</dbReference>
<name>A0ABQ4LAZ9_9BACL</name>
<dbReference type="InterPro" id="IPR037523">
    <property type="entry name" value="VOC_core"/>
</dbReference>
<evidence type="ECO:0000313" key="3">
    <source>
        <dbReference type="Proteomes" id="UP000676601"/>
    </source>
</evidence>
<sequence length="236" mass="26208">MKIQQLTINTRHFAEMKQFYAGKLGLPVAEEQSDNVTIQAGGSQLILQKAAVPGEKSMYHIAFTIPTNQLESAKKWAAQRGITLFRDQDGDQFHFGNWNADALYFYDPDENLIEFIAHHSFDNAENEDFTSSQLLRISEIGLPVDEVAAAVEQIQTTLGMSMWSGDGRQFAAMGDAEGLLIVVDRERPWFPDGRAPIVSGTRVVIQAQGSEQLLLQADQYDIQSRDEESASAGPRS</sequence>
<protein>
    <recommendedName>
        <fullName evidence="1">VOC domain-containing protein</fullName>
    </recommendedName>
</protein>
<dbReference type="Gene3D" id="3.10.180.10">
    <property type="entry name" value="2,3-Dihydroxybiphenyl 1,2-Dioxygenase, domain 1"/>
    <property type="match status" value="1"/>
</dbReference>
<reference evidence="2 3" key="1">
    <citation type="submission" date="2021-03" db="EMBL/GenBank/DDBJ databases">
        <title>Antimicrobial resistance genes in bacteria isolated from Japanese honey, and their potential for conferring macrolide and lincosamide resistance in the American foulbrood pathogen Paenibacillus larvae.</title>
        <authorList>
            <person name="Okamoto M."/>
            <person name="Kumagai M."/>
            <person name="Kanamori H."/>
            <person name="Takamatsu D."/>
        </authorList>
    </citation>
    <scope>NUCLEOTIDE SEQUENCE [LARGE SCALE GENOMIC DNA]</scope>
    <source>
        <strain evidence="2 3">J21TS7</strain>
    </source>
</reference>
<evidence type="ECO:0000259" key="1">
    <source>
        <dbReference type="PROSITE" id="PS51819"/>
    </source>
</evidence>
<dbReference type="InterPro" id="IPR004360">
    <property type="entry name" value="Glyas_Fos-R_dOase_dom"/>
</dbReference>
<gene>
    <name evidence="2" type="ORF">J21TS7_20720</name>
</gene>
<accession>A0ABQ4LAZ9</accession>
<feature type="domain" description="VOC" evidence="1">
    <location>
        <begin position="2"/>
        <end position="118"/>
    </location>
</feature>
<keyword evidence="3" id="KW-1185">Reference proteome</keyword>
<evidence type="ECO:0000313" key="2">
    <source>
        <dbReference type="EMBL" id="GIO53754.1"/>
    </source>
</evidence>
<comment type="caution">
    <text evidence="2">The sequence shown here is derived from an EMBL/GenBank/DDBJ whole genome shotgun (WGS) entry which is preliminary data.</text>
</comment>
<dbReference type="Pfam" id="PF00903">
    <property type="entry name" value="Glyoxalase"/>
    <property type="match status" value="1"/>
</dbReference>
<proteinExistence type="predicted"/>
<organism evidence="2 3">
    <name type="scientific">Paenibacillus cineris</name>
    <dbReference type="NCBI Taxonomy" id="237530"/>
    <lineage>
        <taxon>Bacteria</taxon>
        <taxon>Bacillati</taxon>
        <taxon>Bacillota</taxon>
        <taxon>Bacilli</taxon>
        <taxon>Bacillales</taxon>
        <taxon>Paenibacillaceae</taxon>
        <taxon>Paenibacillus</taxon>
    </lineage>
</organism>
<dbReference type="EMBL" id="BORU01000001">
    <property type="protein sequence ID" value="GIO53754.1"/>
    <property type="molecule type" value="Genomic_DNA"/>
</dbReference>